<name>A0AAE1PJV5_9EUCA</name>
<evidence type="ECO:0000313" key="1">
    <source>
        <dbReference type="EMBL" id="KAK4308407.1"/>
    </source>
</evidence>
<sequence length="485" mass="53536">MAESKRGGGGGGEDEALRVWRGEATEVLDYLKEARTVTRPPPTTDLKHFIEASESFPRAFPINTARVKTHLKKGQSSERLTDHINSAYPLLHHRCLPLFAAFLHYKKTQGNTVERAVYSDLDLVGLVDRFLRKRPFTFFGRDDQYQLRDGTRGRGGFDKIGTKQEIAPLKLYDYLSYDEMKLSALLSVSSYSYFVNDGNRTNKGVPGKVGSFQEEGVIVGMVGARMKKKERMEWEDCLVTPTQNTQERGYGSGQVGAVQLQHLWARMWDKTLPLWQDISPGDDAFMEVNKNTYLNIPVYKSRMQLTAETLLAEAGARAKGTGKKAYVHVVGLGLGVWRASPHQDAMFVEAWGDALKVSDTSFIGHVDFSWIAADKCQGVGNGQVFPGTSVILHFSRRALHELVPPETLLVDSFAWDGNSLPGNEYWIGKLSSTGDGAAACSSGVAELHNVHINPRVCGTNLHVVGPWGVQHVAQYATSVLSADGS</sequence>
<keyword evidence="2" id="KW-1185">Reference proteome</keyword>
<dbReference type="Pfam" id="PF16062">
    <property type="entry name" value="MavL-like"/>
    <property type="match status" value="1"/>
</dbReference>
<dbReference type="EMBL" id="JAWZYT010001898">
    <property type="protein sequence ID" value="KAK4308407.1"/>
    <property type="molecule type" value="Genomic_DNA"/>
</dbReference>
<accession>A0AAE1PJV5</accession>
<organism evidence="1 2">
    <name type="scientific">Petrolisthes manimaculis</name>
    <dbReference type="NCBI Taxonomy" id="1843537"/>
    <lineage>
        <taxon>Eukaryota</taxon>
        <taxon>Metazoa</taxon>
        <taxon>Ecdysozoa</taxon>
        <taxon>Arthropoda</taxon>
        <taxon>Crustacea</taxon>
        <taxon>Multicrustacea</taxon>
        <taxon>Malacostraca</taxon>
        <taxon>Eumalacostraca</taxon>
        <taxon>Eucarida</taxon>
        <taxon>Decapoda</taxon>
        <taxon>Pleocyemata</taxon>
        <taxon>Anomura</taxon>
        <taxon>Galatheoidea</taxon>
        <taxon>Porcellanidae</taxon>
        <taxon>Petrolisthes</taxon>
    </lineage>
</organism>
<dbReference type="AlphaFoldDB" id="A0AAE1PJV5"/>
<reference evidence="1" key="1">
    <citation type="submission" date="2023-11" db="EMBL/GenBank/DDBJ databases">
        <title>Genome assemblies of two species of porcelain crab, Petrolisthes cinctipes and Petrolisthes manimaculis (Anomura: Porcellanidae).</title>
        <authorList>
            <person name="Angst P."/>
        </authorList>
    </citation>
    <scope>NUCLEOTIDE SEQUENCE</scope>
    <source>
        <strain evidence="1">PB745_02</strain>
        <tissue evidence="1">Gill</tissue>
    </source>
</reference>
<proteinExistence type="predicted"/>
<gene>
    <name evidence="1" type="ORF">Pmani_019881</name>
</gene>
<comment type="caution">
    <text evidence="1">The sequence shown here is derived from an EMBL/GenBank/DDBJ whole genome shotgun (WGS) entry which is preliminary data.</text>
</comment>
<dbReference type="Proteomes" id="UP001292094">
    <property type="component" value="Unassembled WGS sequence"/>
</dbReference>
<dbReference type="InterPro" id="IPR032063">
    <property type="entry name" value="MavL-like"/>
</dbReference>
<evidence type="ECO:0000313" key="2">
    <source>
        <dbReference type="Proteomes" id="UP001292094"/>
    </source>
</evidence>
<protein>
    <submittedName>
        <fullName evidence="1">Uncharacterized protein</fullName>
    </submittedName>
</protein>